<evidence type="ECO:0000313" key="3">
    <source>
        <dbReference type="EMBL" id="KYZ76654.1"/>
    </source>
</evidence>
<evidence type="ECO:0000259" key="2">
    <source>
        <dbReference type="PROSITE" id="PS51898"/>
    </source>
</evidence>
<keyword evidence="1" id="KW-0233">DNA recombination</keyword>
<feature type="domain" description="Tyr recombinase" evidence="2">
    <location>
        <begin position="1"/>
        <end position="161"/>
    </location>
</feature>
<dbReference type="InterPro" id="IPR002104">
    <property type="entry name" value="Integrase_catalytic"/>
</dbReference>
<sequence length="181" mass="20319">MTVLIFSTTGQGLSLKKPKTETSKRIIAVPGSVMDLLKQHKAQQAARQLKLANKWRPSLKQEEGTAPIDKEEERKTEHIFTAWNGEVMHPDTFNNWLTKFTTANKLPHISPHAFRHMSATFALVQGVNLKSVSSRLGHSKPSTTSDIYSHALKRVDRDIADRMETFITAAKQQTDTQKGQA</sequence>
<evidence type="ECO:0000313" key="4">
    <source>
        <dbReference type="Proteomes" id="UP000076268"/>
    </source>
</evidence>
<dbReference type="STRING" id="1794912.AXX12_09545"/>
<dbReference type="Gene3D" id="1.10.443.10">
    <property type="entry name" value="Intergrase catalytic core"/>
    <property type="match status" value="1"/>
</dbReference>
<gene>
    <name evidence="3" type="ORF">AXX12_09545</name>
</gene>
<name>A0A154BRL8_ANASB</name>
<dbReference type="GO" id="GO:0015074">
    <property type="term" value="P:DNA integration"/>
    <property type="evidence" value="ECO:0007669"/>
    <property type="project" value="InterPro"/>
</dbReference>
<dbReference type="PROSITE" id="PS51898">
    <property type="entry name" value="TYR_RECOMBINASE"/>
    <property type="match status" value="1"/>
</dbReference>
<dbReference type="GO" id="GO:0006310">
    <property type="term" value="P:DNA recombination"/>
    <property type="evidence" value="ECO:0007669"/>
    <property type="project" value="UniProtKB-KW"/>
</dbReference>
<dbReference type="Proteomes" id="UP000076268">
    <property type="component" value="Unassembled WGS sequence"/>
</dbReference>
<protein>
    <recommendedName>
        <fullName evidence="2">Tyr recombinase domain-containing protein</fullName>
    </recommendedName>
</protein>
<keyword evidence="4" id="KW-1185">Reference proteome</keyword>
<dbReference type="InterPro" id="IPR011010">
    <property type="entry name" value="DNA_brk_join_enz"/>
</dbReference>
<dbReference type="GO" id="GO:0003677">
    <property type="term" value="F:DNA binding"/>
    <property type="evidence" value="ECO:0007669"/>
    <property type="project" value="InterPro"/>
</dbReference>
<proteinExistence type="predicted"/>
<reference evidence="3 4" key="1">
    <citation type="submission" date="2016-02" db="EMBL/GenBank/DDBJ databases">
        <title>Anaerosporomusa subterraneum gen. nov., sp. nov., a spore-forming obligate anaerobe isolated from saprolite.</title>
        <authorList>
            <person name="Choi J.K."/>
            <person name="Shah M."/>
            <person name="Yee N."/>
        </authorList>
    </citation>
    <scope>NUCLEOTIDE SEQUENCE [LARGE SCALE GENOMIC DNA]</scope>
    <source>
        <strain evidence="3 4">RU4</strain>
    </source>
</reference>
<dbReference type="SUPFAM" id="SSF56349">
    <property type="entry name" value="DNA breaking-rejoining enzymes"/>
    <property type="match status" value="1"/>
</dbReference>
<dbReference type="EMBL" id="LSGP01000017">
    <property type="protein sequence ID" value="KYZ76654.1"/>
    <property type="molecule type" value="Genomic_DNA"/>
</dbReference>
<organism evidence="3 4">
    <name type="scientific">Anaerosporomusa subterranea</name>
    <dbReference type="NCBI Taxonomy" id="1794912"/>
    <lineage>
        <taxon>Bacteria</taxon>
        <taxon>Bacillati</taxon>
        <taxon>Bacillota</taxon>
        <taxon>Negativicutes</taxon>
        <taxon>Acetonemataceae</taxon>
        <taxon>Anaerosporomusa</taxon>
    </lineage>
</organism>
<comment type="caution">
    <text evidence="3">The sequence shown here is derived from an EMBL/GenBank/DDBJ whole genome shotgun (WGS) entry which is preliminary data.</text>
</comment>
<evidence type="ECO:0000256" key="1">
    <source>
        <dbReference type="ARBA" id="ARBA00023172"/>
    </source>
</evidence>
<dbReference type="RefSeq" id="WP_066242493.1">
    <property type="nucleotide sequence ID" value="NZ_LSGP01000017.1"/>
</dbReference>
<dbReference type="AlphaFoldDB" id="A0A154BRL8"/>
<dbReference type="Pfam" id="PF00589">
    <property type="entry name" value="Phage_integrase"/>
    <property type="match status" value="1"/>
</dbReference>
<dbReference type="InterPro" id="IPR013762">
    <property type="entry name" value="Integrase-like_cat_sf"/>
</dbReference>
<accession>A0A154BRL8</accession>